<evidence type="ECO:0008006" key="3">
    <source>
        <dbReference type="Google" id="ProtNLM"/>
    </source>
</evidence>
<name>A0AAV1WDN1_LUPLU</name>
<reference evidence="1 2" key="1">
    <citation type="submission" date="2024-03" db="EMBL/GenBank/DDBJ databases">
        <authorList>
            <person name="Martinez-Hernandez J."/>
        </authorList>
    </citation>
    <scope>NUCLEOTIDE SEQUENCE [LARGE SCALE GENOMIC DNA]</scope>
</reference>
<dbReference type="Proteomes" id="UP001497480">
    <property type="component" value="Unassembled WGS sequence"/>
</dbReference>
<keyword evidence="2" id="KW-1185">Reference proteome</keyword>
<accession>A0AAV1WDN1</accession>
<sequence length="94" mass="10958">MDSISVTLKGKESTSLEKFSSKPPFFQTINHSSNSRVVDDTKKNVLSNWKQIKRMKEREDARNNLDLMKNTAGFNDNMEAMRDFEKLVRCKSRK</sequence>
<evidence type="ECO:0000313" key="2">
    <source>
        <dbReference type="Proteomes" id="UP001497480"/>
    </source>
</evidence>
<organism evidence="1 2">
    <name type="scientific">Lupinus luteus</name>
    <name type="common">European yellow lupine</name>
    <dbReference type="NCBI Taxonomy" id="3873"/>
    <lineage>
        <taxon>Eukaryota</taxon>
        <taxon>Viridiplantae</taxon>
        <taxon>Streptophyta</taxon>
        <taxon>Embryophyta</taxon>
        <taxon>Tracheophyta</taxon>
        <taxon>Spermatophyta</taxon>
        <taxon>Magnoliopsida</taxon>
        <taxon>eudicotyledons</taxon>
        <taxon>Gunneridae</taxon>
        <taxon>Pentapetalae</taxon>
        <taxon>rosids</taxon>
        <taxon>fabids</taxon>
        <taxon>Fabales</taxon>
        <taxon>Fabaceae</taxon>
        <taxon>Papilionoideae</taxon>
        <taxon>50 kb inversion clade</taxon>
        <taxon>genistoids sensu lato</taxon>
        <taxon>core genistoids</taxon>
        <taxon>Genisteae</taxon>
        <taxon>Lupinus</taxon>
    </lineage>
</organism>
<gene>
    <name evidence="1" type="ORF">LLUT_LOCUS8479</name>
</gene>
<dbReference type="AlphaFoldDB" id="A0AAV1WDN1"/>
<evidence type="ECO:0000313" key="1">
    <source>
        <dbReference type="EMBL" id="CAL0307419.1"/>
    </source>
</evidence>
<comment type="caution">
    <text evidence="1">The sequence shown here is derived from an EMBL/GenBank/DDBJ whole genome shotgun (WGS) entry which is preliminary data.</text>
</comment>
<dbReference type="EMBL" id="CAXHTB010000006">
    <property type="protein sequence ID" value="CAL0307419.1"/>
    <property type="molecule type" value="Genomic_DNA"/>
</dbReference>
<protein>
    <recommendedName>
        <fullName evidence="3">No apical meristem-associated C-terminal domain-containing protein</fullName>
    </recommendedName>
</protein>
<proteinExistence type="predicted"/>